<evidence type="ECO:0000313" key="3">
    <source>
        <dbReference type="EMBL" id="KRM28996.1"/>
    </source>
</evidence>
<feature type="transmembrane region" description="Helical" evidence="2">
    <location>
        <begin position="95"/>
        <end position="115"/>
    </location>
</feature>
<evidence type="ECO:0000313" key="4">
    <source>
        <dbReference type="Proteomes" id="UP000050949"/>
    </source>
</evidence>
<feature type="compositionally biased region" description="Basic and acidic residues" evidence="1">
    <location>
        <begin position="118"/>
        <end position="131"/>
    </location>
</feature>
<accession>A0A0R1XKX5</accession>
<keyword evidence="2" id="KW-1133">Transmembrane helix</keyword>
<dbReference type="PATRIC" id="fig|1122147.4.peg.1198"/>
<dbReference type="eggNOG" id="COG3064">
    <property type="taxonomic scope" value="Bacteria"/>
</dbReference>
<gene>
    <name evidence="3" type="ORF">FC91_GL001159</name>
</gene>
<evidence type="ECO:0000256" key="2">
    <source>
        <dbReference type="SAM" id="Phobius"/>
    </source>
</evidence>
<sequence length="314" mass="32507">MESLGMLISTAGMIGFFVGLWQWRRASKAKQNTRQPKTITGVSVILFFIGAGLLGSTSLLGTIGVLLSVCGGYFLITSIWHLIRSRKTGAGKRRSVIIAVSAAVVFGIGSTMVTASPEGKEEAVRSEKVAEQAKAQSAAAESSKRTAAERDSAKAKQDAKKQAKAKALAKSQSRSKAAAKSSRKAVATAKRAKAAKAAAASSKSTRQAAESSSRAKASSESSAAASSSIAQAAAVSSSQATAASESKAQEAAAASSVTETAGQTDNDQQTVYVTTSGNKYHFDQGCRGLRRANSVFTMTLAEARLNGYSKCAFE</sequence>
<dbReference type="AlphaFoldDB" id="A0A0R1XKX5"/>
<keyword evidence="2" id="KW-0812">Transmembrane</keyword>
<organism evidence="3 4">
    <name type="scientific">Schleiferilactobacillus harbinensis DSM 16991</name>
    <dbReference type="NCBI Taxonomy" id="1122147"/>
    <lineage>
        <taxon>Bacteria</taxon>
        <taxon>Bacillati</taxon>
        <taxon>Bacillota</taxon>
        <taxon>Bacilli</taxon>
        <taxon>Lactobacillales</taxon>
        <taxon>Lactobacillaceae</taxon>
        <taxon>Schleiferilactobacillus</taxon>
    </lineage>
</organism>
<name>A0A0R1XKX5_9LACO</name>
<protein>
    <submittedName>
        <fullName evidence="3">Uncharacterized protein</fullName>
    </submittedName>
</protein>
<feature type="transmembrane region" description="Helical" evidence="2">
    <location>
        <begin position="60"/>
        <end position="83"/>
    </location>
</feature>
<keyword evidence="2" id="KW-0472">Membrane</keyword>
<feature type="transmembrane region" description="Helical" evidence="2">
    <location>
        <begin position="35"/>
        <end position="54"/>
    </location>
</feature>
<feature type="compositionally biased region" description="Basic and acidic residues" evidence="1">
    <location>
        <begin position="142"/>
        <end position="161"/>
    </location>
</feature>
<feature type="compositionally biased region" description="Low complexity" evidence="1">
    <location>
        <begin position="165"/>
        <end position="221"/>
    </location>
</feature>
<feature type="region of interest" description="Disordered" evidence="1">
    <location>
        <begin position="117"/>
        <end position="221"/>
    </location>
</feature>
<dbReference type="EMBL" id="AZFW01000020">
    <property type="protein sequence ID" value="KRM28996.1"/>
    <property type="molecule type" value="Genomic_DNA"/>
</dbReference>
<feature type="transmembrane region" description="Helical" evidence="2">
    <location>
        <begin position="6"/>
        <end position="23"/>
    </location>
</feature>
<proteinExistence type="predicted"/>
<comment type="caution">
    <text evidence="3">The sequence shown here is derived from an EMBL/GenBank/DDBJ whole genome shotgun (WGS) entry which is preliminary data.</text>
</comment>
<feature type="compositionally biased region" description="Low complexity" evidence="1">
    <location>
        <begin position="132"/>
        <end position="141"/>
    </location>
</feature>
<evidence type="ECO:0000256" key="1">
    <source>
        <dbReference type="SAM" id="MobiDB-lite"/>
    </source>
</evidence>
<reference evidence="3 4" key="1">
    <citation type="journal article" date="2015" name="Genome Announc.">
        <title>Expanding the biotechnology potential of lactobacilli through comparative genomics of 213 strains and associated genera.</title>
        <authorList>
            <person name="Sun Z."/>
            <person name="Harris H.M."/>
            <person name="McCann A."/>
            <person name="Guo C."/>
            <person name="Argimon S."/>
            <person name="Zhang W."/>
            <person name="Yang X."/>
            <person name="Jeffery I.B."/>
            <person name="Cooney J.C."/>
            <person name="Kagawa T.F."/>
            <person name="Liu W."/>
            <person name="Song Y."/>
            <person name="Salvetti E."/>
            <person name="Wrobel A."/>
            <person name="Rasinkangas P."/>
            <person name="Parkhill J."/>
            <person name="Rea M.C."/>
            <person name="O'Sullivan O."/>
            <person name="Ritari J."/>
            <person name="Douillard F.P."/>
            <person name="Paul Ross R."/>
            <person name="Yang R."/>
            <person name="Briner A.E."/>
            <person name="Felis G.E."/>
            <person name="de Vos W.M."/>
            <person name="Barrangou R."/>
            <person name="Klaenhammer T.R."/>
            <person name="Caufield P.W."/>
            <person name="Cui Y."/>
            <person name="Zhang H."/>
            <person name="O'Toole P.W."/>
        </authorList>
    </citation>
    <scope>NUCLEOTIDE SEQUENCE [LARGE SCALE GENOMIC DNA]</scope>
    <source>
        <strain evidence="3 4">DSM 16991</strain>
    </source>
</reference>
<dbReference type="Proteomes" id="UP000050949">
    <property type="component" value="Unassembled WGS sequence"/>
</dbReference>